<proteinExistence type="predicted"/>
<accession>A0ABU1FNI0</accession>
<evidence type="ECO:0000313" key="1">
    <source>
        <dbReference type="EMBL" id="MDR5693305.1"/>
    </source>
</evidence>
<sequence length="196" mass="22038">MRWDQLFDDLESQLDREQREEERVLALESERLRMARLSLRERIMALAAADGERGGIRLELAGGCTLLVQPTTFGRDWLSGHLVVQGGRSQCIVPMDAIAAVAAGRRQVDESLTRVPESATRIAERIGLAFVLRDLGRRRLPVDLESLDGRHHGTIDRVGLDHLDLALHEPGTPRRERDVRGYRLVPFARVVAVTVH</sequence>
<comment type="caution">
    <text evidence="1">The sequence shown here is derived from an EMBL/GenBank/DDBJ whole genome shotgun (WGS) entry which is preliminary data.</text>
</comment>
<dbReference type="EMBL" id="JAVKGS010000004">
    <property type="protein sequence ID" value="MDR5693305.1"/>
    <property type="molecule type" value="Genomic_DNA"/>
</dbReference>
<evidence type="ECO:0000313" key="2">
    <source>
        <dbReference type="Proteomes" id="UP001260072"/>
    </source>
</evidence>
<reference evidence="2" key="1">
    <citation type="submission" date="2023-07" db="EMBL/GenBank/DDBJ databases">
        <title>Description of three actinobacteria isolated from air of manufacturing shop in a pharmaceutical factory.</title>
        <authorList>
            <person name="Zhang D.-F."/>
        </authorList>
    </citation>
    <scope>NUCLEOTIDE SEQUENCE [LARGE SCALE GENOMIC DNA]</scope>
    <source>
        <strain evidence="2">CCTCC AB 2011122</strain>
    </source>
</reference>
<dbReference type="Proteomes" id="UP001260072">
    <property type="component" value="Unassembled WGS sequence"/>
</dbReference>
<name>A0ABU1FNI0_9MICO</name>
<protein>
    <submittedName>
        <fullName evidence="1">Uncharacterized protein</fullName>
    </submittedName>
</protein>
<organism evidence="1 2">
    <name type="scientific">Agromyces indicus</name>
    <dbReference type="NCBI Taxonomy" id="758919"/>
    <lineage>
        <taxon>Bacteria</taxon>
        <taxon>Bacillati</taxon>
        <taxon>Actinomycetota</taxon>
        <taxon>Actinomycetes</taxon>
        <taxon>Micrococcales</taxon>
        <taxon>Microbacteriaceae</taxon>
        <taxon>Agromyces</taxon>
    </lineage>
</organism>
<gene>
    <name evidence="1" type="ORF">RH861_14620</name>
</gene>
<dbReference type="RefSeq" id="WP_310521601.1">
    <property type="nucleotide sequence ID" value="NZ_BAABBS010000003.1"/>
</dbReference>
<keyword evidence="2" id="KW-1185">Reference proteome</keyword>